<reference evidence="2" key="1">
    <citation type="submission" date="2021-05" db="EMBL/GenBank/DDBJ databases">
        <authorList>
            <person name="Alioto T."/>
            <person name="Alioto T."/>
            <person name="Gomez Garrido J."/>
        </authorList>
    </citation>
    <scope>NUCLEOTIDE SEQUENCE</scope>
</reference>
<evidence type="ECO:0000256" key="1">
    <source>
        <dbReference type="SAM" id="MobiDB-lite"/>
    </source>
</evidence>
<feature type="region of interest" description="Disordered" evidence="1">
    <location>
        <begin position="19"/>
        <end position="48"/>
    </location>
</feature>
<dbReference type="AlphaFoldDB" id="A0A8D7ZWK8"/>
<evidence type="ECO:0000313" key="2">
    <source>
        <dbReference type="EMBL" id="CAG6445898.1"/>
    </source>
</evidence>
<protein>
    <submittedName>
        <fullName evidence="2">(northern house mosquito) hypothetical protein</fullName>
    </submittedName>
</protein>
<sequence length="100" mass="11178">MECAAWPCSFRIFVIVKAKKRKSSASTRSWPISGASSRGTKRSMGTRRKSTCASCCLSFSLGMTSILDRWRPSTCCRRTSIRRSRLAICSSRCWSTPTVT</sequence>
<proteinExistence type="predicted"/>
<organism evidence="2">
    <name type="scientific">Culex pipiens</name>
    <name type="common">House mosquito</name>
    <dbReference type="NCBI Taxonomy" id="7175"/>
    <lineage>
        <taxon>Eukaryota</taxon>
        <taxon>Metazoa</taxon>
        <taxon>Ecdysozoa</taxon>
        <taxon>Arthropoda</taxon>
        <taxon>Hexapoda</taxon>
        <taxon>Insecta</taxon>
        <taxon>Pterygota</taxon>
        <taxon>Neoptera</taxon>
        <taxon>Endopterygota</taxon>
        <taxon>Diptera</taxon>
        <taxon>Nematocera</taxon>
        <taxon>Culicoidea</taxon>
        <taxon>Culicidae</taxon>
        <taxon>Culicinae</taxon>
        <taxon>Culicini</taxon>
        <taxon>Culex</taxon>
        <taxon>Culex</taxon>
    </lineage>
</organism>
<name>A0A8D7ZWK8_CULPI</name>
<accession>A0A8D7ZWK8</accession>
<feature type="compositionally biased region" description="Basic residues" evidence="1">
    <location>
        <begin position="39"/>
        <end position="48"/>
    </location>
</feature>
<dbReference type="EMBL" id="HBUE01005749">
    <property type="protein sequence ID" value="CAG6445898.1"/>
    <property type="molecule type" value="Transcribed_RNA"/>
</dbReference>